<evidence type="ECO:0000313" key="3">
    <source>
        <dbReference type="Proteomes" id="UP000184171"/>
    </source>
</evidence>
<dbReference type="EMBL" id="FQZT01000001">
    <property type="protein sequence ID" value="SHI55848.1"/>
    <property type="molecule type" value="Genomic_DNA"/>
</dbReference>
<evidence type="ECO:0000256" key="1">
    <source>
        <dbReference type="SAM" id="Coils"/>
    </source>
</evidence>
<dbReference type="AlphaFoldDB" id="A0A1M6C538"/>
<reference evidence="2 3" key="1">
    <citation type="submission" date="2016-11" db="EMBL/GenBank/DDBJ databases">
        <authorList>
            <person name="Jaros S."/>
            <person name="Januszkiewicz K."/>
            <person name="Wedrychowicz H."/>
        </authorList>
    </citation>
    <scope>NUCLEOTIDE SEQUENCE [LARGE SCALE GENOMIC DNA]</scope>
    <source>
        <strain evidence="2 3">DSM 5091</strain>
    </source>
</reference>
<feature type="coiled-coil region" evidence="1">
    <location>
        <begin position="215"/>
        <end position="242"/>
    </location>
</feature>
<dbReference type="RefSeq" id="WP_072905067.1">
    <property type="nucleotide sequence ID" value="NZ_FQZT01000001.1"/>
</dbReference>
<sequence>MIFLPRGVSVRQKVNPARINIPEAMEKLRVGTFTGYLRFDAPQGCGVIIFETGKLVSAFFVDSDGKQRLIAYDAISKIFEISILGDASLNIYKLTPQLALEIHSLLHGKYIYKEQDLKLIDVRALLNKISAENLTGCLRVYTDERSALIFYDEGHALGFFHDGSAELQTTADLSSSVARLPGAKVDLLSTGNAGMVLADLMASADLGPIWQRLRKSLLQERSQREEAAIRTKEEELEDRRQQLLTKMKTIAGKYVGKFGVAQVEKAFANISSELRKSEVNAYFVSMERLAQLVAKPEKIALMIDEMKRDFN</sequence>
<keyword evidence="1" id="KW-0175">Coiled coil</keyword>
<dbReference type="STRING" id="1122189.SAMN02745165_00402"/>
<gene>
    <name evidence="2" type="ORF">SAMN02745165_00402</name>
</gene>
<protein>
    <recommendedName>
        <fullName evidence="4">DUF4388 domain-containing protein</fullName>
    </recommendedName>
</protein>
<proteinExistence type="predicted"/>
<organism evidence="2 3">
    <name type="scientific">Malonomonas rubra DSM 5091</name>
    <dbReference type="NCBI Taxonomy" id="1122189"/>
    <lineage>
        <taxon>Bacteria</taxon>
        <taxon>Pseudomonadati</taxon>
        <taxon>Thermodesulfobacteriota</taxon>
        <taxon>Desulfuromonadia</taxon>
        <taxon>Desulfuromonadales</taxon>
        <taxon>Geopsychrobacteraceae</taxon>
        <taxon>Malonomonas</taxon>
    </lineage>
</organism>
<keyword evidence="3" id="KW-1185">Reference proteome</keyword>
<dbReference type="OrthoDB" id="5392475at2"/>
<dbReference type="Proteomes" id="UP000184171">
    <property type="component" value="Unassembled WGS sequence"/>
</dbReference>
<evidence type="ECO:0008006" key="4">
    <source>
        <dbReference type="Google" id="ProtNLM"/>
    </source>
</evidence>
<evidence type="ECO:0000313" key="2">
    <source>
        <dbReference type="EMBL" id="SHI55848.1"/>
    </source>
</evidence>
<accession>A0A1M6C538</accession>
<name>A0A1M6C538_MALRU</name>